<keyword evidence="3" id="KW-0378">Hydrolase</keyword>
<dbReference type="Gene3D" id="3.40.50.300">
    <property type="entry name" value="P-loop containing nucleotide triphosphate hydrolases"/>
    <property type="match status" value="1"/>
</dbReference>
<proteinExistence type="predicted"/>
<feature type="domain" description="Helicase C-terminal" evidence="8">
    <location>
        <begin position="571"/>
        <end position="725"/>
    </location>
</feature>
<dbReference type="GO" id="GO:0005634">
    <property type="term" value="C:nucleus"/>
    <property type="evidence" value="ECO:0007669"/>
    <property type="project" value="UniProtKB-SubCell"/>
</dbReference>
<keyword evidence="5" id="KW-0539">Nucleus</keyword>
<dbReference type="PANTHER" id="PTHR45629">
    <property type="entry name" value="SNF2/RAD54 FAMILY MEMBER"/>
    <property type="match status" value="1"/>
</dbReference>
<dbReference type="GO" id="GO:0005524">
    <property type="term" value="F:ATP binding"/>
    <property type="evidence" value="ECO:0007669"/>
    <property type="project" value="InterPro"/>
</dbReference>
<comment type="caution">
    <text evidence="9">The sequence shown here is derived from an EMBL/GenBank/DDBJ whole genome shotgun (WGS) entry which is preliminary data.</text>
</comment>
<dbReference type="CDD" id="cd18793">
    <property type="entry name" value="SF2_C_SNF"/>
    <property type="match status" value="1"/>
</dbReference>
<dbReference type="STRING" id="1664694.A0A0N1H5C7"/>
<dbReference type="InterPro" id="IPR057931">
    <property type="entry name" value="RHH_ERCC6L2"/>
</dbReference>
<dbReference type="PROSITE" id="PS51194">
    <property type="entry name" value="HELICASE_CTER"/>
    <property type="match status" value="1"/>
</dbReference>
<dbReference type="SMART" id="SM00490">
    <property type="entry name" value="HELICc"/>
    <property type="match status" value="1"/>
</dbReference>
<dbReference type="InterPro" id="IPR027417">
    <property type="entry name" value="P-loop_NTPase"/>
</dbReference>
<comment type="subcellular location">
    <subcellularLocation>
        <location evidence="1">Nucleus</location>
    </subcellularLocation>
</comment>
<dbReference type="VEuPathDB" id="FungiDB:AB675_3930"/>
<dbReference type="OrthoDB" id="413460at2759"/>
<feature type="domain" description="Helicase ATP-binding" evidence="7">
    <location>
        <begin position="200"/>
        <end position="379"/>
    </location>
</feature>
<dbReference type="Pfam" id="PF00271">
    <property type="entry name" value="Helicase_C"/>
    <property type="match status" value="1"/>
</dbReference>
<dbReference type="InterPro" id="IPR050496">
    <property type="entry name" value="SNF2_RAD54_helicase_repair"/>
</dbReference>
<keyword evidence="2" id="KW-0547">Nucleotide-binding</keyword>
<evidence type="ECO:0000256" key="4">
    <source>
        <dbReference type="ARBA" id="ARBA00022840"/>
    </source>
</evidence>
<evidence type="ECO:0000259" key="7">
    <source>
        <dbReference type="PROSITE" id="PS51192"/>
    </source>
</evidence>
<dbReference type="Pfam" id="PF00176">
    <property type="entry name" value="SNF2-rel_dom"/>
    <property type="match status" value="1"/>
</dbReference>
<evidence type="ECO:0000259" key="8">
    <source>
        <dbReference type="PROSITE" id="PS51194"/>
    </source>
</evidence>
<evidence type="ECO:0000256" key="1">
    <source>
        <dbReference type="ARBA" id="ARBA00004123"/>
    </source>
</evidence>
<dbReference type="AlphaFoldDB" id="A0A0N1H5C7"/>
<dbReference type="EMBL" id="LFJN01000023">
    <property type="protein sequence ID" value="KPI37553.1"/>
    <property type="molecule type" value="Genomic_DNA"/>
</dbReference>
<protein>
    <submittedName>
        <fullName evidence="9">Switch 2</fullName>
    </submittedName>
</protein>
<dbReference type="GO" id="GO:0016787">
    <property type="term" value="F:hydrolase activity"/>
    <property type="evidence" value="ECO:0007669"/>
    <property type="project" value="UniProtKB-KW"/>
</dbReference>
<dbReference type="Pfam" id="PF25806">
    <property type="entry name" value="RHH_ERCC6L2"/>
    <property type="match status" value="1"/>
</dbReference>
<gene>
    <name evidence="9" type="ORF">AB675_3930</name>
</gene>
<keyword evidence="4" id="KW-0067">ATP-binding</keyword>
<evidence type="ECO:0000313" key="10">
    <source>
        <dbReference type="Proteomes" id="UP000038010"/>
    </source>
</evidence>
<dbReference type="Gene3D" id="3.40.50.10810">
    <property type="entry name" value="Tandem AAA-ATPase domain"/>
    <property type="match status" value="1"/>
</dbReference>
<dbReference type="InterPro" id="IPR000330">
    <property type="entry name" value="SNF2_N"/>
</dbReference>
<feature type="compositionally biased region" description="Basic residues" evidence="6">
    <location>
        <begin position="833"/>
        <end position="843"/>
    </location>
</feature>
<dbReference type="InterPro" id="IPR001650">
    <property type="entry name" value="Helicase_C-like"/>
</dbReference>
<sequence>MRPSDEDDSTPPPRKRRRVSVSSSGSDDEFLNGDAYMKWKNKSKDARSKAAKSGRKAKAIAAANDPRPSSKNAGKTGVGVRAVRKKRIKEAIYGDSDDEDDALMEWTMPDYLQRRREVFDKRMEKLKEGGLSLPILYNDVDFSDEEPERFRSLPEKPQIPLRKDAAKYEDIELPYSAGVIPAPIAQHLRPYQVDGAAFLHEAFVYQKGVILGDDMGLGKTIQVIAFLTAAYGKTGDARDKKRMRKKKDAGKPYYRTLIICPGSLMANWEDELNRWGWWHSSIFHGSKVEKAEKLRAAEAGRIEIMITTYDTYRMAADKINMIKWDCVIADECHKIKERKAEITKAQVQVNALCRIGLTGTAIQNKYEELWTLLNWTNPGRLGPVSQWKTAVCNPLKLGQSHDASQYQLAQARKVALMLVNNLLPQFFKRRTKSLIKDQLPKKTDRVVFCPMSETQADAYQNFLESEVVQLIKNSSLPCLCDSKKKQGYCCKMYLEDGSSWKEWVFPAIMILQKISNHLATLIPQASDTAEKQSKDENMLQIAMPNEWKKLMANRDSLIHSANPEYCGKWRVLQKLLKFWHDEGGNKVLVFSHSVRLLKMLQRLFINTSYNVKYLDGSIDYEERFLTVQEFNTDPTQFVFLISTKAGGVGLNITSANKVVVVDPNWNPSYDLQAQDRAYRIGQTRDVEVFRLVSQGTLEEIVYARQIYKQQQANIGYTASSERRYFQGVQGEISQKGEIFGLSNLFAWHNEHIVLRDIVNKTNVAESRAGLRILDIEADEAAAAGVIKSDPDSDDGDSDAKNVPAIKAESDHEDAAMSQLVAEIAGDSDLPVRRTGKGKARNSKHNSFNTAAPAAHDPILAILASGGVTYTHENSEVVGPSEVESKLSAAAMAQSHSQYKERVFEATADTQTQPTPQTSPAKNVYTPSREAAAALGKNRGRAIYAEDGNVRYRYKPPQAVKERQFGMMAGYAGHVDEDGELDLEGFALRVGGWTMKERTDFLRQFYTWRKDVIEAADAAAAAEAEALEASRPAGVLYGEREVKWEPADINAEGKGAIKIEATDDEDEEL</sequence>
<dbReference type="InterPro" id="IPR014001">
    <property type="entry name" value="Helicase_ATP-bd"/>
</dbReference>
<dbReference type="FunFam" id="3.40.50.10810:FF:000019">
    <property type="entry name" value="DNA excision repair protein ERCC-6-like 2 isoform X1"/>
    <property type="match status" value="1"/>
</dbReference>
<organism evidence="9 10">
    <name type="scientific">Cyphellophora attinorum</name>
    <dbReference type="NCBI Taxonomy" id="1664694"/>
    <lineage>
        <taxon>Eukaryota</taxon>
        <taxon>Fungi</taxon>
        <taxon>Dikarya</taxon>
        <taxon>Ascomycota</taxon>
        <taxon>Pezizomycotina</taxon>
        <taxon>Eurotiomycetes</taxon>
        <taxon>Chaetothyriomycetidae</taxon>
        <taxon>Chaetothyriales</taxon>
        <taxon>Cyphellophoraceae</taxon>
        <taxon>Cyphellophora</taxon>
    </lineage>
</organism>
<evidence type="ECO:0000256" key="2">
    <source>
        <dbReference type="ARBA" id="ARBA00022741"/>
    </source>
</evidence>
<evidence type="ECO:0000256" key="6">
    <source>
        <dbReference type="SAM" id="MobiDB-lite"/>
    </source>
</evidence>
<evidence type="ECO:0000313" key="9">
    <source>
        <dbReference type="EMBL" id="KPI37553.1"/>
    </source>
</evidence>
<reference evidence="9 10" key="1">
    <citation type="submission" date="2015-06" db="EMBL/GenBank/DDBJ databases">
        <title>Draft genome of the ant-associated black yeast Phialophora attae CBS 131958.</title>
        <authorList>
            <person name="Moreno L.F."/>
            <person name="Stielow B.J."/>
            <person name="de Hoog S."/>
            <person name="Vicente V.A."/>
            <person name="Weiss V.A."/>
            <person name="de Vries M."/>
            <person name="Cruz L.M."/>
            <person name="Souza E.M."/>
        </authorList>
    </citation>
    <scope>NUCLEOTIDE SEQUENCE [LARGE SCALE GENOMIC DNA]</scope>
    <source>
        <strain evidence="9 10">CBS 131958</strain>
    </source>
</reference>
<dbReference type="SUPFAM" id="SSF52540">
    <property type="entry name" value="P-loop containing nucleoside triphosphate hydrolases"/>
    <property type="match status" value="2"/>
</dbReference>
<feature type="region of interest" description="Disordered" evidence="6">
    <location>
        <begin position="1"/>
        <end position="80"/>
    </location>
</feature>
<dbReference type="InterPro" id="IPR038718">
    <property type="entry name" value="SNF2-like_sf"/>
</dbReference>
<keyword evidence="10" id="KW-1185">Reference proteome</keyword>
<dbReference type="InterPro" id="IPR049730">
    <property type="entry name" value="SNF2/RAD54-like_C"/>
</dbReference>
<dbReference type="GeneID" id="28735907"/>
<dbReference type="Proteomes" id="UP000038010">
    <property type="component" value="Unassembled WGS sequence"/>
</dbReference>
<evidence type="ECO:0000256" key="5">
    <source>
        <dbReference type="ARBA" id="ARBA00023242"/>
    </source>
</evidence>
<accession>A0A0N1H5C7</accession>
<dbReference type="Pfam" id="PF14773">
    <property type="entry name" value="VIGSSK"/>
    <property type="match status" value="1"/>
</dbReference>
<feature type="region of interest" description="Disordered" evidence="6">
    <location>
        <begin position="829"/>
        <end position="850"/>
    </location>
</feature>
<feature type="compositionally biased region" description="Basic residues" evidence="6">
    <location>
        <begin position="49"/>
        <end position="58"/>
    </location>
</feature>
<dbReference type="SMART" id="SM00487">
    <property type="entry name" value="DEXDc"/>
    <property type="match status" value="1"/>
</dbReference>
<dbReference type="PANTHER" id="PTHR45629:SF7">
    <property type="entry name" value="DNA EXCISION REPAIR PROTEIN ERCC-6-RELATED"/>
    <property type="match status" value="1"/>
</dbReference>
<dbReference type="PROSITE" id="PS51192">
    <property type="entry name" value="HELICASE_ATP_BIND_1"/>
    <property type="match status" value="1"/>
</dbReference>
<evidence type="ECO:0000256" key="3">
    <source>
        <dbReference type="ARBA" id="ARBA00022801"/>
    </source>
</evidence>
<dbReference type="InterPro" id="IPR029256">
    <property type="entry name" value="Heliccase-ass-bd"/>
</dbReference>
<dbReference type="RefSeq" id="XP_017997516.1">
    <property type="nucleotide sequence ID" value="XM_018144027.1"/>
</dbReference>
<name>A0A0N1H5C7_9EURO</name>